<proteinExistence type="predicted"/>
<dbReference type="Proteomes" id="UP001139646">
    <property type="component" value="Unassembled WGS sequence"/>
</dbReference>
<organism evidence="1 2">
    <name type="scientific">Colwellia maritima</name>
    <dbReference type="NCBI Taxonomy" id="2912588"/>
    <lineage>
        <taxon>Bacteria</taxon>
        <taxon>Pseudomonadati</taxon>
        <taxon>Pseudomonadota</taxon>
        <taxon>Gammaproteobacteria</taxon>
        <taxon>Alteromonadales</taxon>
        <taxon>Colwelliaceae</taxon>
        <taxon>Colwellia</taxon>
    </lineage>
</organism>
<dbReference type="RefSeq" id="WP_242283627.1">
    <property type="nucleotide sequence ID" value="NZ_JAKKSL010000001.1"/>
</dbReference>
<accession>A0ABS9WYS6</accession>
<protein>
    <recommendedName>
        <fullName evidence="3">Restriction endonuclease</fullName>
    </recommendedName>
</protein>
<evidence type="ECO:0000313" key="2">
    <source>
        <dbReference type="Proteomes" id="UP001139646"/>
    </source>
</evidence>
<name>A0ABS9WYS6_9GAMM</name>
<gene>
    <name evidence="1" type="ORF">L3081_03875</name>
</gene>
<sequence length="354" mass="40327">MQFIGKAWRGIADSGLTITAQNIDEQGKCLVVNGDGESLNGLLPYWLCLDEMNLAPVEQYFADYLSVLETREWCWNDDLFTYRCDPLLKPSVLSLKDKDGNIDTAYNTQLRNSLGFEESKYDGLWSLICKFGLSIPFNLMVAGTVNMDETTHGFSRKVIDRALTFDFGEFFPNDYNQFFSPENKDKTLRFPIYSHAKKEHLTNTVDSVKQRSINFLTAVNEVLANTPFQLAYRALNELLLAVISANPQDEPTLKAVWDDFLMCKVLPRIEGDIDKLGNEPSLIEQLEKVLAEDQLSDIWHQEKESATARPDLFREQKEGADDAAKVIRIGCRSKAKITWMQTRLSNASFTSFWP</sequence>
<dbReference type="EMBL" id="JAKKSL010000001">
    <property type="protein sequence ID" value="MCI2282702.1"/>
    <property type="molecule type" value="Genomic_DNA"/>
</dbReference>
<reference evidence="1" key="1">
    <citation type="submission" date="2022-01" db="EMBL/GenBank/DDBJ databases">
        <title>Colwellia maritima, isolated from seawater.</title>
        <authorList>
            <person name="Kristyanto S."/>
            <person name="Jung J."/>
            <person name="Jeon C.O."/>
        </authorList>
    </citation>
    <scope>NUCLEOTIDE SEQUENCE</scope>
    <source>
        <strain evidence="1">MSW7</strain>
    </source>
</reference>
<evidence type="ECO:0000313" key="1">
    <source>
        <dbReference type="EMBL" id="MCI2282702.1"/>
    </source>
</evidence>
<evidence type="ECO:0008006" key="3">
    <source>
        <dbReference type="Google" id="ProtNLM"/>
    </source>
</evidence>
<comment type="caution">
    <text evidence="1">The sequence shown here is derived from an EMBL/GenBank/DDBJ whole genome shotgun (WGS) entry which is preliminary data.</text>
</comment>
<keyword evidence="2" id="KW-1185">Reference proteome</keyword>